<dbReference type="InterPro" id="IPR004299">
    <property type="entry name" value="MBOAT_fam"/>
</dbReference>
<dbReference type="InterPro" id="IPR028362">
    <property type="entry name" value="AlgI"/>
</dbReference>
<dbReference type="PIRSF" id="PIRSF016636">
    <property type="entry name" value="AlgI_DltB"/>
    <property type="match status" value="1"/>
</dbReference>
<dbReference type="HOGENOM" id="CLU_025255_1_1_9"/>
<sequence>MLFNSYEFIFLFLPITFFGFFWLGRLPQKHYATFWLVLASFAFYGYWDYRYVSLLFASILFNYLVGQRIEQTHAKSWLIFGIVINVILLGYFKYMDFFLTTANDVVGTSFDLPHIVLPLGISFFTFTQTGYLIDAYRGEARNHSFVTYCEFVTIFPHLIAGPILNHKDMMPQFVAERTFRIDYHNIALGLTIFIMGLFKKVVIADRLSPWVADVFSHTDTITLLEAWIAALAYTFQLYFDFSGYSEMAIGLGLMFNLKFPVNFNSPYQARSIIDFWRRWHMTLGLWVREYLYIPLGGNRHGEWAKMRNLFVSMLIIGLWHGAGWTFVFWGAMHGVALMVNHQWRRLNIALPNVVNWGMTFLCVTVLWVFFRAENFHDAWNVIYAMAGGHGFALPAGGSIERLFGGFCIPFRQWSISTGSLSEILCVLSFLFIVLVKMKNPIEYAKNFRANKRWLLVAVLFAFLALCEMNSNTEFLYFQF</sequence>
<dbReference type="EMBL" id="ACZM01000006">
    <property type="protein sequence ID" value="EHG21633.1"/>
    <property type="molecule type" value="Genomic_DNA"/>
</dbReference>
<dbReference type="GO" id="GO:0016746">
    <property type="term" value="F:acyltransferase activity"/>
    <property type="evidence" value="ECO:0007669"/>
    <property type="project" value="UniProtKB-KW"/>
</dbReference>
<feature type="transmembrane region" description="Helical" evidence="10">
    <location>
        <begin position="309"/>
        <end position="329"/>
    </location>
</feature>
<dbReference type="PIRSF" id="PIRSF500217">
    <property type="entry name" value="AlgI"/>
    <property type="match status" value="1"/>
</dbReference>
<accession>G5GN62</accession>
<evidence type="ECO:0000256" key="7">
    <source>
        <dbReference type="ARBA" id="ARBA00023136"/>
    </source>
</evidence>
<comment type="caution">
    <text evidence="11">The sequence shown here is derived from an EMBL/GenBank/DDBJ whole genome shotgun (WGS) entry which is preliminary data.</text>
</comment>
<dbReference type="Pfam" id="PF03062">
    <property type="entry name" value="MBOAT"/>
    <property type="match status" value="1"/>
</dbReference>
<feature type="transmembrane region" description="Helical" evidence="10">
    <location>
        <begin position="381"/>
        <end position="399"/>
    </location>
</feature>
<comment type="similarity">
    <text evidence="2 9">Belongs to the membrane-bound acyltransferase family.</text>
</comment>
<evidence type="ECO:0000313" key="12">
    <source>
        <dbReference type="Proteomes" id="UP000004129"/>
    </source>
</evidence>
<dbReference type="PANTHER" id="PTHR13285:SF23">
    <property type="entry name" value="TEICHOIC ACID D-ALANYLTRANSFERASE"/>
    <property type="match status" value="1"/>
</dbReference>
<gene>
    <name evidence="11" type="ORF">HMPREF9334_00693</name>
</gene>
<comment type="subcellular location">
    <subcellularLocation>
        <location evidence="1">Cell membrane</location>
        <topology evidence="1">Multi-pass membrane protein</topology>
    </subcellularLocation>
</comment>
<dbReference type="PANTHER" id="PTHR13285">
    <property type="entry name" value="ACYLTRANSFERASE"/>
    <property type="match status" value="1"/>
</dbReference>
<keyword evidence="8 9" id="KW-0012">Acyltransferase</keyword>
<feature type="transmembrane region" description="Helical" evidence="10">
    <location>
        <begin position="115"/>
        <end position="133"/>
    </location>
</feature>
<keyword evidence="3 9" id="KW-1003">Cell membrane</keyword>
<dbReference type="STRING" id="679201.HMPREF9334_00693"/>
<evidence type="ECO:0000256" key="9">
    <source>
        <dbReference type="PIRNR" id="PIRNR016636"/>
    </source>
</evidence>
<dbReference type="AlphaFoldDB" id="G5GN62"/>
<evidence type="ECO:0000256" key="8">
    <source>
        <dbReference type="ARBA" id="ARBA00023315"/>
    </source>
</evidence>
<organism evidence="11 12">
    <name type="scientific">Selenomonas infelix ATCC 43532</name>
    <dbReference type="NCBI Taxonomy" id="679201"/>
    <lineage>
        <taxon>Bacteria</taxon>
        <taxon>Bacillati</taxon>
        <taxon>Bacillota</taxon>
        <taxon>Negativicutes</taxon>
        <taxon>Selenomonadales</taxon>
        <taxon>Selenomonadaceae</taxon>
        <taxon>Selenomonas</taxon>
    </lineage>
</organism>
<feature type="transmembrane region" description="Helical" evidence="10">
    <location>
        <begin position="76"/>
        <end position="95"/>
    </location>
</feature>
<reference evidence="11 12" key="1">
    <citation type="submission" date="2011-08" db="EMBL/GenBank/DDBJ databases">
        <title>The Genome Sequence of Selenomonas infelix ATCC 43532.</title>
        <authorList>
            <consortium name="The Broad Institute Genome Sequencing Platform"/>
            <person name="Earl A."/>
            <person name="Ward D."/>
            <person name="Feldgarden M."/>
            <person name="Gevers D."/>
            <person name="Izard J."/>
            <person name="Blanton J.M."/>
            <person name="Baranova O.V."/>
            <person name="Dewhirst F.E."/>
            <person name="Young S.K."/>
            <person name="Zeng Q."/>
            <person name="Gargeya S."/>
            <person name="Fitzgerald M."/>
            <person name="Haas B."/>
            <person name="Abouelleil A."/>
            <person name="Alvarado L."/>
            <person name="Arachchi H.M."/>
            <person name="Berlin A."/>
            <person name="Brown A."/>
            <person name="Chapman S.B."/>
            <person name="Chen Z."/>
            <person name="Dunbar C."/>
            <person name="Freedman E."/>
            <person name="Gearin G."/>
            <person name="Gellesch M."/>
            <person name="Goldberg J."/>
            <person name="Griggs A."/>
            <person name="Gujja S."/>
            <person name="Heiman D."/>
            <person name="Howarth C."/>
            <person name="Larson L."/>
            <person name="Lui A."/>
            <person name="MacDonald P.J.P."/>
            <person name="Montmayeur A."/>
            <person name="Murphy C."/>
            <person name="Neiman D."/>
            <person name="Pearson M."/>
            <person name="Priest M."/>
            <person name="Roberts A."/>
            <person name="Saif S."/>
            <person name="Shea T."/>
            <person name="Shenoy N."/>
            <person name="Sisk P."/>
            <person name="Stolte C."/>
            <person name="Sykes S."/>
            <person name="Wortman J."/>
            <person name="Nusbaum C."/>
            <person name="Birren B."/>
        </authorList>
    </citation>
    <scope>NUCLEOTIDE SEQUENCE [LARGE SCALE GENOMIC DNA]</scope>
    <source>
        <strain evidence="11 12">ATCC 43532</strain>
    </source>
</reference>
<evidence type="ECO:0000256" key="3">
    <source>
        <dbReference type="ARBA" id="ARBA00022475"/>
    </source>
</evidence>
<evidence type="ECO:0000313" key="11">
    <source>
        <dbReference type="EMBL" id="EHG21633.1"/>
    </source>
</evidence>
<dbReference type="InterPro" id="IPR051085">
    <property type="entry name" value="MB_O-acyltransferase"/>
</dbReference>
<evidence type="ECO:0008006" key="13">
    <source>
        <dbReference type="Google" id="ProtNLM"/>
    </source>
</evidence>
<feature type="transmembrane region" description="Helical" evidence="10">
    <location>
        <begin position="349"/>
        <end position="369"/>
    </location>
</feature>
<feature type="transmembrane region" description="Helical" evidence="10">
    <location>
        <begin position="145"/>
        <end position="163"/>
    </location>
</feature>
<evidence type="ECO:0000256" key="10">
    <source>
        <dbReference type="SAM" id="Phobius"/>
    </source>
</evidence>
<evidence type="ECO:0000256" key="6">
    <source>
        <dbReference type="ARBA" id="ARBA00022989"/>
    </source>
</evidence>
<dbReference type="GO" id="GO:0042121">
    <property type="term" value="P:alginic acid biosynthetic process"/>
    <property type="evidence" value="ECO:0007669"/>
    <property type="project" value="InterPro"/>
</dbReference>
<dbReference type="GO" id="GO:0005886">
    <property type="term" value="C:plasma membrane"/>
    <property type="evidence" value="ECO:0007669"/>
    <property type="project" value="UniProtKB-SubCell"/>
</dbReference>
<dbReference type="OrthoDB" id="9805788at2"/>
<protein>
    <recommendedName>
        <fullName evidence="13">MBOAT family protein</fullName>
    </recommendedName>
</protein>
<evidence type="ECO:0000256" key="5">
    <source>
        <dbReference type="ARBA" id="ARBA00022692"/>
    </source>
</evidence>
<keyword evidence="6 10" id="KW-1133">Transmembrane helix</keyword>
<evidence type="ECO:0000256" key="4">
    <source>
        <dbReference type="ARBA" id="ARBA00022679"/>
    </source>
</evidence>
<proteinExistence type="inferred from homology"/>
<name>G5GN62_9FIRM</name>
<keyword evidence="7 9" id="KW-0472">Membrane</keyword>
<keyword evidence="12" id="KW-1185">Reference proteome</keyword>
<keyword evidence="5 10" id="KW-0812">Transmembrane</keyword>
<dbReference type="Proteomes" id="UP000004129">
    <property type="component" value="Unassembled WGS sequence"/>
</dbReference>
<feature type="transmembrane region" description="Helical" evidence="10">
    <location>
        <begin position="453"/>
        <end position="470"/>
    </location>
</feature>
<evidence type="ECO:0000256" key="1">
    <source>
        <dbReference type="ARBA" id="ARBA00004651"/>
    </source>
</evidence>
<feature type="transmembrane region" description="Helical" evidence="10">
    <location>
        <begin position="53"/>
        <end position="69"/>
    </location>
</feature>
<feature type="transmembrane region" description="Helical" evidence="10">
    <location>
        <begin position="183"/>
        <end position="202"/>
    </location>
</feature>
<dbReference type="PATRIC" id="fig|679201.3.peg.699"/>
<evidence type="ECO:0000256" key="2">
    <source>
        <dbReference type="ARBA" id="ARBA00010323"/>
    </source>
</evidence>
<dbReference type="eggNOG" id="COG1696">
    <property type="taxonomic scope" value="Bacteria"/>
</dbReference>
<feature type="transmembrane region" description="Helical" evidence="10">
    <location>
        <begin position="6"/>
        <end position="24"/>
    </location>
</feature>
<keyword evidence="4 9" id="KW-0808">Transferase</keyword>
<dbReference type="InterPro" id="IPR024194">
    <property type="entry name" value="Ac/AlaTfrase_AlgI/DltB"/>
</dbReference>
<feature type="transmembrane region" description="Helical" evidence="10">
    <location>
        <begin position="411"/>
        <end position="433"/>
    </location>
</feature>